<feature type="compositionally biased region" description="Pro residues" evidence="7">
    <location>
        <begin position="227"/>
        <end position="237"/>
    </location>
</feature>
<sequence length="375" mass="39717">MAVKMNLVDATTTQRLLSWLVDMVPVLILSVIFLPMISAKMLQALTVPEVMGDIMGIYATYALLSLAYTVFVWWWEATAGKTPGNLVLGVRTTNLEGGAPGWGKTIGRRLLIAVAGIIPLAGSILMVISNQFDSNGKKQGWHDKAAGTLVLDIKAGRDPLSTGGKQGPESFAPQPAAGQDSAVANVRQPAAEQAPAVTNVPVQKTDGPLEKEVAVIDSVPGAVRSPLPEPEPQPEPQPQAELSDQHVSGADADEEEGYTRIRSAAPAGLHLEFDDQKCIELDGTILLGRNPSHGEGDIGVRLVVLDDPERSVSKTHLLVQPGAGCIWVTDRGSANGSSIVDAQGAVRALEPGKPEQALAGQTVYLGDRYFHVEQP</sequence>
<feature type="region of interest" description="Disordered" evidence="7">
    <location>
        <begin position="157"/>
        <end position="209"/>
    </location>
</feature>
<dbReference type="SUPFAM" id="SSF49879">
    <property type="entry name" value="SMAD/FHA domain"/>
    <property type="match status" value="1"/>
</dbReference>
<name>A0ABX5YD62_9MICC</name>
<dbReference type="Proteomes" id="UP000320717">
    <property type="component" value="Chromosome"/>
</dbReference>
<dbReference type="Pfam" id="PF06271">
    <property type="entry name" value="RDD"/>
    <property type="match status" value="1"/>
</dbReference>
<feature type="region of interest" description="Disordered" evidence="7">
    <location>
        <begin position="222"/>
        <end position="256"/>
    </location>
</feature>
<comment type="subcellular location">
    <subcellularLocation>
        <location evidence="1">Cell membrane</location>
        <topology evidence="1">Multi-pass membrane protein</topology>
    </subcellularLocation>
</comment>
<feature type="transmembrane region" description="Helical" evidence="8">
    <location>
        <begin position="55"/>
        <end position="75"/>
    </location>
</feature>
<keyword evidence="4 8" id="KW-0812">Transmembrane</keyword>
<accession>A0ABX5YD62</accession>
<dbReference type="InterPro" id="IPR051791">
    <property type="entry name" value="Pra-immunoreactive"/>
</dbReference>
<evidence type="ECO:0000256" key="1">
    <source>
        <dbReference type="ARBA" id="ARBA00004651"/>
    </source>
</evidence>
<feature type="transmembrane region" description="Helical" evidence="8">
    <location>
        <begin position="110"/>
        <end position="128"/>
    </location>
</feature>
<dbReference type="PANTHER" id="PTHR36115:SF4">
    <property type="entry name" value="MEMBRANE PROTEIN"/>
    <property type="match status" value="1"/>
</dbReference>
<feature type="transmembrane region" description="Helical" evidence="8">
    <location>
        <begin position="16"/>
        <end position="34"/>
    </location>
</feature>
<keyword evidence="6 8" id="KW-0472">Membrane</keyword>
<evidence type="ECO:0000256" key="5">
    <source>
        <dbReference type="ARBA" id="ARBA00022989"/>
    </source>
</evidence>
<evidence type="ECO:0000259" key="9">
    <source>
        <dbReference type="PROSITE" id="PS50006"/>
    </source>
</evidence>
<gene>
    <name evidence="10" type="ORF">FQA45_15575</name>
</gene>
<reference evidence="10 11" key="1">
    <citation type="submission" date="2019-07" db="EMBL/GenBank/DDBJ databases">
        <title>Complete Genome Sequence of drought tolerant Plant Growth-Promoting Rhizobacterium Glutamicibacter halophytocola DR408.</title>
        <authorList>
            <person name="Nishu S.D."/>
            <person name="Lee T.K."/>
        </authorList>
    </citation>
    <scope>NUCLEOTIDE SEQUENCE [LARGE SCALE GENOMIC DNA]</scope>
    <source>
        <strain evidence="10 11">DR408</strain>
    </source>
</reference>
<evidence type="ECO:0000256" key="2">
    <source>
        <dbReference type="ARBA" id="ARBA00022475"/>
    </source>
</evidence>
<dbReference type="InterPro" id="IPR010432">
    <property type="entry name" value="RDD"/>
</dbReference>
<dbReference type="RefSeq" id="WP_146277872.1">
    <property type="nucleotide sequence ID" value="NZ_CP042260.1"/>
</dbReference>
<evidence type="ECO:0000256" key="7">
    <source>
        <dbReference type="SAM" id="MobiDB-lite"/>
    </source>
</evidence>
<dbReference type="Gene3D" id="2.60.200.20">
    <property type="match status" value="1"/>
</dbReference>
<keyword evidence="5 8" id="KW-1133">Transmembrane helix</keyword>
<dbReference type="InterPro" id="IPR000253">
    <property type="entry name" value="FHA_dom"/>
</dbReference>
<evidence type="ECO:0000256" key="3">
    <source>
        <dbReference type="ARBA" id="ARBA00022553"/>
    </source>
</evidence>
<dbReference type="PROSITE" id="PS50006">
    <property type="entry name" value="FHA_DOMAIN"/>
    <property type="match status" value="1"/>
</dbReference>
<evidence type="ECO:0000313" key="10">
    <source>
        <dbReference type="EMBL" id="QDY67609.1"/>
    </source>
</evidence>
<feature type="domain" description="FHA" evidence="9">
    <location>
        <begin position="285"/>
        <end position="339"/>
    </location>
</feature>
<keyword evidence="11" id="KW-1185">Reference proteome</keyword>
<evidence type="ECO:0000313" key="11">
    <source>
        <dbReference type="Proteomes" id="UP000320717"/>
    </source>
</evidence>
<dbReference type="EMBL" id="CP042260">
    <property type="protein sequence ID" value="QDY67609.1"/>
    <property type="molecule type" value="Genomic_DNA"/>
</dbReference>
<keyword evidence="3" id="KW-0597">Phosphoprotein</keyword>
<evidence type="ECO:0000256" key="8">
    <source>
        <dbReference type="SAM" id="Phobius"/>
    </source>
</evidence>
<dbReference type="PANTHER" id="PTHR36115">
    <property type="entry name" value="PROLINE-RICH ANTIGEN HOMOLOG-RELATED"/>
    <property type="match status" value="1"/>
</dbReference>
<evidence type="ECO:0000256" key="6">
    <source>
        <dbReference type="ARBA" id="ARBA00023136"/>
    </source>
</evidence>
<evidence type="ECO:0000256" key="4">
    <source>
        <dbReference type="ARBA" id="ARBA00022692"/>
    </source>
</evidence>
<protein>
    <recommendedName>
        <fullName evidence="9">FHA domain-containing protein</fullName>
    </recommendedName>
</protein>
<dbReference type="InterPro" id="IPR008984">
    <property type="entry name" value="SMAD_FHA_dom_sf"/>
</dbReference>
<organism evidence="10 11">
    <name type="scientific">Glutamicibacter halophytocola</name>
    <dbReference type="NCBI Taxonomy" id="1933880"/>
    <lineage>
        <taxon>Bacteria</taxon>
        <taxon>Bacillati</taxon>
        <taxon>Actinomycetota</taxon>
        <taxon>Actinomycetes</taxon>
        <taxon>Micrococcales</taxon>
        <taxon>Micrococcaceae</taxon>
        <taxon>Glutamicibacter</taxon>
    </lineage>
</organism>
<proteinExistence type="predicted"/>
<keyword evidence="2" id="KW-1003">Cell membrane</keyword>